<keyword evidence="8" id="KW-0594">Phospholipid biosynthesis</keyword>
<dbReference type="GO" id="GO:0004721">
    <property type="term" value="F:phosphoprotein phosphatase activity"/>
    <property type="evidence" value="ECO:0007669"/>
    <property type="project" value="UniProtKB-KW"/>
</dbReference>
<evidence type="ECO:0000259" key="18">
    <source>
        <dbReference type="PROSITE" id="PS50054"/>
    </source>
</evidence>
<evidence type="ECO:0000256" key="15">
    <source>
        <dbReference type="ARBA" id="ARBA00052632"/>
    </source>
</evidence>
<keyword evidence="9" id="KW-1208">Phospholipid metabolism</keyword>
<dbReference type="SMART" id="SM00195">
    <property type="entry name" value="DSPc"/>
    <property type="match status" value="1"/>
</dbReference>
<proteinExistence type="predicted"/>
<evidence type="ECO:0000256" key="9">
    <source>
        <dbReference type="ARBA" id="ARBA00023264"/>
    </source>
</evidence>
<dbReference type="PROSITE" id="PS50054">
    <property type="entry name" value="TYR_PHOSPHATASE_DUAL"/>
    <property type="match status" value="1"/>
</dbReference>
<dbReference type="InterPro" id="IPR029021">
    <property type="entry name" value="Prot-tyrosine_phosphatase-like"/>
</dbReference>
<dbReference type="GO" id="GO:0008654">
    <property type="term" value="P:phospholipid biosynthetic process"/>
    <property type="evidence" value="ECO:0007669"/>
    <property type="project" value="UniProtKB-KW"/>
</dbReference>
<organism evidence="20 21">
    <name type="scientific">Agrilus planipennis</name>
    <name type="common">Emerald ash borer</name>
    <name type="synonym">Agrilus marcopoli</name>
    <dbReference type="NCBI Taxonomy" id="224129"/>
    <lineage>
        <taxon>Eukaryota</taxon>
        <taxon>Metazoa</taxon>
        <taxon>Ecdysozoa</taxon>
        <taxon>Arthropoda</taxon>
        <taxon>Hexapoda</taxon>
        <taxon>Insecta</taxon>
        <taxon>Pterygota</taxon>
        <taxon>Neoptera</taxon>
        <taxon>Endopterygota</taxon>
        <taxon>Coleoptera</taxon>
        <taxon>Polyphaga</taxon>
        <taxon>Elateriformia</taxon>
        <taxon>Buprestoidea</taxon>
        <taxon>Buprestidae</taxon>
        <taxon>Agrilinae</taxon>
        <taxon>Agrilus</taxon>
    </lineage>
</organism>
<comment type="catalytic activity">
    <reaction evidence="12">
        <text>a 1,2-diacyl-sn-glycero-3-phospho-(1'-sn-glycero-3'-phosphate) + H2O = a 1,2-diacyl-sn-glycero-3-phospho-(1'-sn-glycerol) + phosphate</text>
        <dbReference type="Rhea" id="RHEA:33751"/>
        <dbReference type="ChEBI" id="CHEBI:15377"/>
        <dbReference type="ChEBI" id="CHEBI:43474"/>
        <dbReference type="ChEBI" id="CHEBI:60110"/>
        <dbReference type="ChEBI" id="CHEBI:64716"/>
        <dbReference type="EC" id="3.1.3.27"/>
    </reaction>
    <physiologicalReaction direction="left-to-right" evidence="12">
        <dbReference type="Rhea" id="RHEA:33752"/>
    </physiologicalReaction>
</comment>
<evidence type="ECO:0000256" key="1">
    <source>
        <dbReference type="ARBA" id="ARBA00004370"/>
    </source>
</evidence>
<evidence type="ECO:0000256" key="16">
    <source>
        <dbReference type="ARBA" id="ARBA00052780"/>
    </source>
</evidence>
<dbReference type="AlphaFoldDB" id="A0A7F5RGT2"/>
<protein>
    <recommendedName>
        <fullName evidence="17">Phosphatidylglycerophosphatase and protein-tyrosine phosphatase 1</fullName>
        <ecNumber evidence="11">3.1.3.27</ecNumber>
    </recommendedName>
</protein>
<evidence type="ECO:0000313" key="20">
    <source>
        <dbReference type="Proteomes" id="UP000192223"/>
    </source>
</evidence>
<feature type="domain" description="Tyrosine specific protein phosphatases" evidence="19">
    <location>
        <begin position="99"/>
        <end position="172"/>
    </location>
</feature>
<dbReference type="Proteomes" id="UP000192223">
    <property type="component" value="Unplaced"/>
</dbReference>
<dbReference type="InterPro" id="IPR016130">
    <property type="entry name" value="Tyr_Pase_AS"/>
</dbReference>
<evidence type="ECO:0000256" key="11">
    <source>
        <dbReference type="ARBA" id="ARBA00024224"/>
    </source>
</evidence>
<dbReference type="InterPro" id="IPR020422">
    <property type="entry name" value="TYR_PHOSPHATASE_DUAL_dom"/>
</dbReference>
<gene>
    <name evidence="21" type="primary">LOC108732375</name>
</gene>
<evidence type="ECO:0000256" key="6">
    <source>
        <dbReference type="ARBA" id="ARBA00023098"/>
    </source>
</evidence>
<dbReference type="OrthoDB" id="273181at2759"/>
<dbReference type="InterPro" id="IPR042165">
    <property type="entry name" value="PTPMT1"/>
</dbReference>
<dbReference type="GO" id="GO:0008962">
    <property type="term" value="F:phosphatidylglycerophosphatase activity"/>
    <property type="evidence" value="ECO:0007669"/>
    <property type="project" value="UniProtKB-EC"/>
</dbReference>
<keyword evidence="6" id="KW-0443">Lipid metabolism</keyword>
<dbReference type="PANTHER" id="PTHR46712">
    <property type="entry name" value="PHOSPHATIDYLGLYCEROPHOSPHATASE AND PROTEIN-TYROSINE PHOSPHATASE 1"/>
    <property type="match status" value="1"/>
</dbReference>
<dbReference type="GO" id="GO:0004439">
    <property type="term" value="F:phosphatidylinositol-4,5-bisphosphate 5-phosphatase activity"/>
    <property type="evidence" value="ECO:0007669"/>
    <property type="project" value="TreeGrafter"/>
</dbReference>
<name>A0A7F5RGT2_AGRPL</name>
<keyword evidence="3" id="KW-0444">Lipid biosynthesis</keyword>
<dbReference type="RefSeq" id="XP_025835207.1">
    <property type="nucleotide sequence ID" value="XM_025979422.1"/>
</dbReference>
<comment type="catalytic activity">
    <reaction evidence="15">
        <text>1,2-di-(9Z-octadecenoyl)-sn-glycero-3-phospho-(1'-sn-glycerol-3'-phosphate) + H2O = 1,2-di-(9Z-octadecenoyl)-sn-glycero-3-phospho-(1'-sn-glycerol) + phosphate</text>
        <dbReference type="Rhea" id="RHEA:42304"/>
        <dbReference type="ChEBI" id="CHEBI:15377"/>
        <dbReference type="ChEBI" id="CHEBI:43474"/>
        <dbReference type="ChEBI" id="CHEBI:75163"/>
        <dbReference type="ChEBI" id="CHEBI:78907"/>
    </reaction>
    <physiologicalReaction direction="left-to-right" evidence="15">
        <dbReference type="Rhea" id="RHEA:42305"/>
    </physiologicalReaction>
</comment>
<dbReference type="PROSITE" id="PS50056">
    <property type="entry name" value="TYR_PHOSPHATASE_2"/>
    <property type="match status" value="1"/>
</dbReference>
<keyword evidence="5" id="KW-0904">Protein phosphatase</keyword>
<dbReference type="Pfam" id="PF00782">
    <property type="entry name" value="DSPc"/>
    <property type="match status" value="1"/>
</dbReference>
<dbReference type="InterPro" id="IPR044596">
    <property type="entry name" value="PTPMT1-like"/>
</dbReference>
<keyword evidence="7" id="KW-0472">Membrane</keyword>
<dbReference type="GO" id="GO:0005737">
    <property type="term" value="C:cytoplasm"/>
    <property type="evidence" value="ECO:0007669"/>
    <property type="project" value="UniProtKB-ARBA"/>
</dbReference>
<comment type="catalytic activity">
    <reaction evidence="14">
        <text>1,2-dibutyryl-sn-glycero-3-phospho-(1D-myo-inositol-5-phosphate) + H2O = 1,2-dibutyryl-sn-glycero-3-phospho-(1D-myo-inositol) + phosphate</text>
        <dbReference type="Rhea" id="RHEA:42584"/>
        <dbReference type="ChEBI" id="CHEBI:15377"/>
        <dbReference type="ChEBI" id="CHEBI:43474"/>
        <dbReference type="ChEBI" id="CHEBI:82605"/>
        <dbReference type="ChEBI" id="CHEBI:82606"/>
    </reaction>
    <physiologicalReaction direction="left-to-right" evidence="14">
        <dbReference type="Rhea" id="RHEA:42585"/>
    </physiologicalReaction>
</comment>
<evidence type="ECO:0000256" key="7">
    <source>
        <dbReference type="ARBA" id="ARBA00023136"/>
    </source>
</evidence>
<dbReference type="GO" id="GO:0016020">
    <property type="term" value="C:membrane"/>
    <property type="evidence" value="ECO:0007669"/>
    <property type="project" value="UniProtKB-SubCell"/>
</dbReference>
<dbReference type="InParanoid" id="A0A7F5RGT2"/>
<dbReference type="PANTHER" id="PTHR46712:SF1">
    <property type="entry name" value="PHOSPHATIDYLGLYCEROPHOSPHATASE AND PROTEIN-TYROSINE PHOSPHATASE 1"/>
    <property type="match status" value="1"/>
</dbReference>
<dbReference type="CTD" id="114971"/>
<comment type="catalytic activity">
    <reaction evidence="16">
        <text>1,2-dioctanoyl-sn-glycero-3-phospho-(1D-myo-inositol-5-phosphate) + H2O = 1,2-dioctanoyl-sn-glycero-3-phospho-(1D-myo-inositol) + phosphate</text>
        <dbReference type="Rhea" id="RHEA:42308"/>
        <dbReference type="ChEBI" id="CHEBI:15377"/>
        <dbReference type="ChEBI" id="CHEBI:43474"/>
        <dbReference type="ChEBI" id="CHEBI:65221"/>
        <dbReference type="ChEBI" id="CHEBI:78911"/>
    </reaction>
    <physiologicalReaction direction="left-to-right" evidence="16">
        <dbReference type="Rhea" id="RHEA:42309"/>
    </physiologicalReaction>
</comment>
<evidence type="ECO:0000259" key="19">
    <source>
        <dbReference type="PROSITE" id="PS50056"/>
    </source>
</evidence>
<evidence type="ECO:0000256" key="10">
    <source>
        <dbReference type="ARBA" id="ARBA00024192"/>
    </source>
</evidence>
<accession>A0A7F5RGT2</accession>
<comment type="pathway">
    <text evidence="10">Phospholipid metabolism; phosphatidylglycerol biosynthesis; phosphatidylglycerol from CDP-diacylglycerol: step 2/2.</text>
</comment>
<dbReference type="EC" id="3.1.3.27" evidence="11"/>
<dbReference type="CDD" id="cd14524">
    <property type="entry name" value="PTPMT1"/>
    <property type="match status" value="1"/>
</dbReference>
<dbReference type="InterPro" id="IPR000340">
    <property type="entry name" value="Dual-sp_phosphatase_cat-dom"/>
</dbReference>
<sequence>MFARLSFYPTLMYNLIMERISSRNWYDRIDDFVILGALPFPSMTEHLVENENVKAVISMNEDYELWFANDGNKWKEAGVQFLQLPTIDFFRTPCQNKLQEGVQFMNEFIARNGEVINGNKPTIYVHCKAGRTRSATLVGCYLMRRYSWPPEKAVHFMIDKRPHILLGGKQWKALNTFYQENITSQTSD</sequence>
<evidence type="ECO:0000256" key="2">
    <source>
        <dbReference type="ARBA" id="ARBA00005189"/>
    </source>
</evidence>
<dbReference type="SUPFAM" id="SSF52799">
    <property type="entry name" value="(Phosphotyrosine protein) phosphatases II"/>
    <property type="match status" value="1"/>
</dbReference>
<evidence type="ECO:0000256" key="17">
    <source>
        <dbReference type="ARBA" id="ARBA00069309"/>
    </source>
</evidence>
<evidence type="ECO:0000256" key="13">
    <source>
        <dbReference type="ARBA" id="ARBA00051818"/>
    </source>
</evidence>
<keyword evidence="4" id="KW-0378">Hydrolase</keyword>
<evidence type="ECO:0000256" key="12">
    <source>
        <dbReference type="ARBA" id="ARBA00050944"/>
    </source>
</evidence>
<dbReference type="PROSITE" id="PS00383">
    <property type="entry name" value="TYR_PHOSPHATASE_1"/>
    <property type="match status" value="1"/>
</dbReference>
<evidence type="ECO:0000256" key="4">
    <source>
        <dbReference type="ARBA" id="ARBA00022801"/>
    </source>
</evidence>
<comment type="pathway">
    <text evidence="2">Lipid metabolism.</text>
</comment>
<dbReference type="GeneID" id="108732375"/>
<dbReference type="KEGG" id="apln:108732375"/>
<keyword evidence="20" id="KW-1185">Reference proteome</keyword>
<evidence type="ECO:0000256" key="8">
    <source>
        <dbReference type="ARBA" id="ARBA00023209"/>
    </source>
</evidence>
<evidence type="ECO:0000313" key="21">
    <source>
        <dbReference type="RefSeq" id="XP_025835207.1"/>
    </source>
</evidence>
<evidence type="ECO:0000256" key="5">
    <source>
        <dbReference type="ARBA" id="ARBA00022912"/>
    </source>
</evidence>
<comment type="subcellular location">
    <subcellularLocation>
        <location evidence="1">Membrane</location>
    </subcellularLocation>
</comment>
<evidence type="ECO:0000256" key="14">
    <source>
        <dbReference type="ARBA" id="ARBA00052505"/>
    </source>
</evidence>
<reference evidence="21" key="1">
    <citation type="submission" date="2025-08" db="UniProtKB">
        <authorList>
            <consortium name="RefSeq"/>
        </authorList>
    </citation>
    <scope>IDENTIFICATION</scope>
    <source>
        <tissue evidence="21">Entire body</tissue>
    </source>
</reference>
<dbReference type="FunCoup" id="A0A7F5RGT2">
    <property type="interactions" value="283"/>
</dbReference>
<dbReference type="InterPro" id="IPR000387">
    <property type="entry name" value="Tyr_Pase_dom"/>
</dbReference>
<feature type="domain" description="Tyrosine-protein phosphatase" evidence="18">
    <location>
        <begin position="25"/>
        <end position="183"/>
    </location>
</feature>
<dbReference type="Gene3D" id="3.90.190.10">
    <property type="entry name" value="Protein tyrosine phosphatase superfamily"/>
    <property type="match status" value="1"/>
</dbReference>
<comment type="catalytic activity">
    <reaction evidence="13">
        <text>a 1-acyl-2-hexanoyl-sn-glycero-3-phospho-(1D-myo-inositol-5-phosphate) + H2O = a 1-acyl-2-hexanoyl-sn-glycero-3-phospho-(1D-myo-inositol) + phosphate</text>
        <dbReference type="Rhea" id="RHEA:42320"/>
        <dbReference type="ChEBI" id="CHEBI:15377"/>
        <dbReference type="ChEBI" id="CHEBI:43474"/>
        <dbReference type="ChEBI" id="CHEBI:78930"/>
        <dbReference type="ChEBI" id="CHEBI:78931"/>
    </reaction>
    <physiologicalReaction direction="left-to-right" evidence="13">
        <dbReference type="Rhea" id="RHEA:42321"/>
    </physiologicalReaction>
</comment>
<evidence type="ECO:0000256" key="3">
    <source>
        <dbReference type="ARBA" id="ARBA00022516"/>
    </source>
</evidence>
<dbReference type="FunFam" id="3.90.190.10:FF:000060">
    <property type="entry name" value="Phosphatidylglycerophosphatase and protein-tyrosine phosphatase 1"/>
    <property type="match status" value="1"/>
</dbReference>